<dbReference type="InterPro" id="IPR044140">
    <property type="entry name" value="ProRS_anticodon_short"/>
</dbReference>
<evidence type="ECO:0000313" key="13">
    <source>
        <dbReference type="EMBL" id="VAY89257.1"/>
    </source>
</evidence>
<evidence type="ECO:0000256" key="4">
    <source>
        <dbReference type="ARBA" id="ARBA00022490"/>
    </source>
</evidence>
<dbReference type="EC" id="6.1.1.15" evidence="3"/>
<dbReference type="InterPro" id="IPR006195">
    <property type="entry name" value="aa-tRNA-synth_II"/>
</dbReference>
<dbReference type="InterPro" id="IPR002316">
    <property type="entry name" value="Pro-tRNA-ligase_IIa"/>
</dbReference>
<gene>
    <name evidence="13" type="primary">proS</name>
    <name evidence="13" type="ORF">CARN8_5960018</name>
</gene>
<evidence type="ECO:0000256" key="3">
    <source>
        <dbReference type="ARBA" id="ARBA00012831"/>
    </source>
</evidence>
<evidence type="ECO:0000256" key="11">
    <source>
        <dbReference type="ARBA" id="ARBA00047671"/>
    </source>
</evidence>
<comment type="subunit">
    <text evidence="2">Homodimer.</text>
</comment>
<dbReference type="InterPro" id="IPR004500">
    <property type="entry name" value="Pro-tRNA-synth_IIa_bac-type"/>
</dbReference>
<proteinExistence type="inferred from homology"/>
<keyword evidence="8" id="KW-0648">Protein biosynthesis</keyword>
<dbReference type="AlphaFoldDB" id="A0A3P3ZQT7"/>
<dbReference type="Gene3D" id="3.30.930.10">
    <property type="entry name" value="Bira Bifunctional Protein, Domain 2"/>
    <property type="match status" value="2"/>
</dbReference>
<comment type="catalytic activity">
    <reaction evidence="11">
        <text>tRNA(Pro) + L-proline + ATP = L-prolyl-tRNA(Pro) + AMP + diphosphate</text>
        <dbReference type="Rhea" id="RHEA:14305"/>
        <dbReference type="Rhea" id="RHEA-COMP:9700"/>
        <dbReference type="Rhea" id="RHEA-COMP:9702"/>
        <dbReference type="ChEBI" id="CHEBI:30616"/>
        <dbReference type="ChEBI" id="CHEBI:33019"/>
        <dbReference type="ChEBI" id="CHEBI:60039"/>
        <dbReference type="ChEBI" id="CHEBI:78442"/>
        <dbReference type="ChEBI" id="CHEBI:78532"/>
        <dbReference type="ChEBI" id="CHEBI:456215"/>
        <dbReference type="EC" id="6.1.1.15"/>
    </reaction>
</comment>
<dbReference type="PROSITE" id="PS50862">
    <property type="entry name" value="AA_TRNA_LIGASE_II"/>
    <property type="match status" value="1"/>
</dbReference>
<dbReference type="SUPFAM" id="SSF55681">
    <property type="entry name" value="Class II aaRS and biotin synthetases"/>
    <property type="match status" value="1"/>
</dbReference>
<name>A0A3P3ZQT7_9ZZZZ</name>
<evidence type="ECO:0000256" key="5">
    <source>
        <dbReference type="ARBA" id="ARBA00022598"/>
    </source>
</evidence>
<keyword evidence="6" id="KW-0547">Nucleotide-binding</keyword>
<dbReference type="PRINTS" id="PR01046">
    <property type="entry name" value="TRNASYNTHPRO"/>
</dbReference>
<dbReference type="InterPro" id="IPR007214">
    <property type="entry name" value="YbaK/aa-tRNA-synth-assoc-dom"/>
</dbReference>
<dbReference type="Pfam" id="PF04073">
    <property type="entry name" value="tRNA_edit"/>
    <property type="match status" value="1"/>
</dbReference>
<dbReference type="HAMAP" id="MF_01569">
    <property type="entry name" value="Pro_tRNA_synth_type1"/>
    <property type="match status" value="1"/>
</dbReference>
<keyword evidence="5 13" id="KW-0436">Ligase</keyword>
<dbReference type="InterPro" id="IPR023717">
    <property type="entry name" value="Pro-tRNA-Synthase_IIa_type1"/>
</dbReference>
<evidence type="ECO:0000256" key="1">
    <source>
        <dbReference type="ARBA" id="ARBA00004496"/>
    </source>
</evidence>
<dbReference type="InterPro" id="IPR002314">
    <property type="entry name" value="aa-tRNA-synt_IIb"/>
</dbReference>
<evidence type="ECO:0000256" key="8">
    <source>
        <dbReference type="ARBA" id="ARBA00022917"/>
    </source>
</evidence>
<dbReference type="InterPro" id="IPR050062">
    <property type="entry name" value="Pro-tRNA_synthetase"/>
</dbReference>
<dbReference type="SUPFAM" id="SSF55826">
    <property type="entry name" value="YbaK/ProRS associated domain"/>
    <property type="match status" value="1"/>
</dbReference>
<dbReference type="NCBIfam" id="TIGR00409">
    <property type="entry name" value="proS_fam_II"/>
    <property type="match status" value="1"/>
</dbReference>
<dbReference type="InterPro" id="IPR036754">
    <property type="entry name" value="YbaK/aa-tRNA-synt-asso_dom_sf"/>
</dbReference>
<dbReference type="GO" id="GO:0005524">
    <property type="term" value="F:ATP binding"/>
    <property type="evidence" value="ECO:0007669"/>
    <property type="project" value="UniProtKB-KW"/>
</dbReference>
<evidence type="ECO:0000259" key="12">
    <source>
        <dbReference type="PROSITE" id="PS50862"/>
    </source>
</evidence>
<dbReference type="FunFam" id="3.30.930.10:FF:000062">
    <property type="entry name" value="Proline--tRNA ligase"/>
    <property type="match status" value="1"/>
</dbReference>
<reference evidence="13" key="1">
    <citation type="submission" date="2018-10" db="EMBL/GenBank/DDBJ databases">
        <authorList>
            <person name="Plewniak F."/>
        </authorList>
    </citation>
    <scope>NUCLEOTIDE SEQUENCE</scope>
</reference>
<dbReference type="Gene3D" id="3.40.50.800">
    <property type="entry name" value="Anticodon-binding domain"/>
    <property type="match status" value="1"/>
</dbReference>
<dbReference type="SUPFAM" id="SSF52954">
    <property type="entry name" value="Class II aaRS ABD-related"/>
    <property type="match status" value="1"/>
</dbReference>
<dbReference type="PIRSF" id="PIRSF001535">
    <property type="entry name" value="ProRS_1"/>
    <property type="match status" value="1"/>
</dbReference>
<dbReference type="InterPro" id="IPR004154">
    <property type="entry name" value="Anticodon-bd"/>
</dbReference>
<accession>A0A3P3ZQT7</accession>
<dbReference type="CDD" id="cd04334">
    <property type="entry name" value="ProRS-INS"/>
    <property type="match status" value="1"/>
</dbReference>
<dbReference type="CDD" id="cd00861">
    <property type="entry name" value="ProRS_anticodon_short"/>
    <property type="match status" value="1"/>
</dbReference>
<dbReference type="GO" id="GO:0004827">
    <property type="term" value="F:proline-tRNA ligase activity"/>
    <property type="evidence" value="ECO:0007669"/>
    <property type="project" value="UniProtKB-EC"/>
</dbReference>
<keyword evidence="9 13" id="KW-0030">Aminoacyl-tRNA synthetase</keyword>
<dbReference type="GO" id="GO:0005829">
    <property type="term" value="C:cytosol"/>
    <property type="evidence" value="ECO:0007669"/>
    <property type="project" value="TreeGrafter"/>
</dbReference>
<keyword evidence="7" id="KW-0067">ATP-binding</keyword>
<dbReference type="EMBL" id="UOYP01000552">
    <property type="protein sequence ID" value="VAY89257.1"/>
    <property type="molecule type" value="Genomic_DNA"/>
</dbReference>
<dbReference type="CDD" id="cd00779">
    <property type="entry name" value="ProRS_core_prok"/>
    <property type="match status" value="1"/>
</dbReference>
<evidence type="ECO:0000256" key="9">
    <source>
        <dbReference type="ARBA" id="ARBA00023146"/>
    </source>
</evidence>
<dbReference type="InterPro" id="IPR033730">
    <property type="entry name" value="ProRS_core_prok"/>
</dbReference>
<dbReference type="InterPro" id="IPR045864">
    <property type="entry name" value="aa-tRNA-synth_II/BPL/LPL"/>
</dbReference>
<evidence type="ECO:0000256" key="6">
    <source>
        <dbReference type="ARBA" id="ARBA00022741"/>
    </source>
</evidence>
<dbReference type="Pfam" id="PF00587">
    <property type="entry name" value="tRNA-synt_2b"/>
    <property type="match status" value="1"/>
</dbReference>
<dbReference type="PANTHER" id="PTHR42753">
    <property type="entry name" value="MITOCHONDRIAL RIBOSOME PROTEIN L39/PROLYL-TRNA LIGASE FAMILY MEMBER"/>
    <property type="match status" value="1"/>
</dbReference>
<dbReference type="Gene3D" id="3.90.960.10">
    <property type="entry name" value="YbaK/aminoacyl-tRNA synthetase-associated domain"/>
    <property type="match status" value="1"/>
</dbReference>
<dbReference type="Pfam" id="PF03129">
    <property type="entry name" value="HGTP_anticodon"/>
    <property type="match status" value="1"/>
</dbReference>
<feature type="domain" description="Aminoacyl-transfer RNA synthetases class-II family profile" evidence="12">
    <location>
        <begin position="83"/>
        <end position="515"/>
    </location>
</feature>
<dbReference type="FunFam" id="3.30.930.10:FF:000012">
    <property type="entry name" value="Proline--tRNA ligase"/>
    <property type="match status" value="1"/>
</dbReference>
<protein>
    <recommendedName>
        <fullName evidence="3">proline--tRNA ligase</fullName>
        <ecNumber evidence="3">6.1.1.15</ecNumber>
    </recommendedName>
    <alternativeName>
        <fullName evidence="10">Prolyl-tRNA synthetase</fullName>
    </alternativeName>
</protein>
<dbReference type="NCBIfam" id="NF006625">
    <property type="entry name" value="PRK09194.1"/>
    <property type="match status" value="1"/>
</dbReference>
<dbReference type="GO" id="GO:0006433">
    <property type="term" value="P:prolyl-tRNA aminoacylation"/>
    <property type="evidence" value="ECO:0007669"/>
    <property type="project" value="InterPro"/>
</dbReference>
<organism evidence="13">
    <name type="scientific">mine drainage metagenome</name>
    <dbReference type="NCBI Taxonomy" id="410659"/>
    <lineage>
        <taxon>unclassified sequences</taxon>
        <taxon>metagenomes</taxon>
        <taxon>ecological metagenomes</taxon>
    </lineage>
</organism>
<dbReference type="InterPro" id="IPR036621">
    <property type="entry name" value="Anticodon-bd_dom_sf"/>
</dbReference>
<dbReference type="PANTHER" id="PTHR42753:SF2">
    <property type="entry name" value="PROLINE--TRNA LIGASE"/>
    <property type="match status" value="1"/>
</dbReference>
<evidence type="ECO:0000256" key="2">
    <source>
        <dbReference type="ARBA" id="ARBA00011738"/>
    </source>
</evidence>
<evidence type="ECO:0000256" key="7">
    <source>
        <dbReference type="ARBA" id="ARBA00022840"/>
    </source>
</evidence>
<sequence>MTSMNTPCIVAARRIFSSPAGRVWVIMAHGLPPNCVRISTNFPYLPEHPVMRASQLFIPTLKEAPAEAELISHQLMLRAGLIRRLGSGLYTWMPLGLRVLRRVEAVVREEMNRSGAQEVLMPAIIPAELWQETGRWDKFGPQMLKMKDRHERDFCFGPTHEEVISDIARREIRSYRQLPVNFYQIQTKFRDEIRPRFGVMRAREFIMKDAYSFHTDRASLESTYDLMVQTYQRIFTRLGLKFRAVSADTGAIGGYASQEFHVLADSGEDALAFCPHSDYAANVELAEALAPTTSRPAPSTLLTTVSTPGITTCEAVAKALNLPLHQIVKSLLVMDEEQRPHLLLLRGDHTLNEVKTEKLLGPFRLASDPEITQWLGPVKGFVGPVGLPSGITLWADRAVPVLADFVCGANQPDAHLIQVNFGRDLPEPERVVDLRNVVAGDPSPDGQGYLELARGIEVGHVFQLGARYSEAMGVHYLDEEGRSRVVEMGCYGIGVSRIVAAAIEQHHDARGICFPPALAPFQISLIALGPNKSPLVREMAERLYTDLLAQGVEVLFDDRDERLGVMLADQELMGIPWRIVVGERNLKNGHVEIQGRLETSARLVSPEIAVALVVAQVDKR</sequence>
<evidence type="ECO:0000256" key="10">
    <source>
        <dbReference type="ARBA" id="ARBA00029731"/>
    </source>
</evidence>
<dbReference type="GO" id="GO:0002161">
    <property type="term" value="F:aminoacyl-tRNA deacylase activity"/>
    <property type="evidence" value="ECO:0007669"/>
    <property type="project" value="InterPro"/>
</dbReference>
<keyword evidence="4" id="KW-0963">Cytoplasm</keyword>
<comment type="subcellular location">
    <subcellularLocation>
        <location evidence="1">Cytoplasm</location>
    </subcellularLocation>
</comment>